<reference evidence="2" key="1">
    <citation type="journal article" date="2021" name="Sci. Rep.">
        <title>Diploid genomic architecture of Nitzschia inconspicua, an elite biomass production diatom.</title>
        <authorList>
            <person name="Oliver A."/>
            <person name="Podell S."/>
            <person name="Pinowska A."/>
            <person name="Traller J.C."/>
            <person name="Smith S.R."/>
            <person name="McClure R."/>
            <person name="Beliaev A."/>
            <person name="Bohutskyi P."/>
            <person name="Hill E.A."/>
            <person name="Rabines A."/>
            <person name="Zheng H."/>
            <person name="Allen L.Z."/>
            <person name="Kuo A."/>
            <person name="Grigoriev I.V."/>
            <person name="Allen A.E."/>
            <person name="Hazlebeck D."/>
            <person name="Allen E.E."/>
        </authorList>
    </citation>
    <scope>NUCLEOTIDE SEQUENCE</scope>
    <source>
        <strain evidence="2">Hildebrandi</strain>
    </source>
</reference>
<dbReference type="GO" id="GO:0008967">
    <property type="term" value="F:phosphoglycolate phosphatase activity"/>
    <property type="evidence" value="ECO:0007669"/>
    <property type="project" value="TreeGrafter"/>
</dbReference>
<accession>A0A9K3M339</accession>
<dbReference type="GO" id="GO:0006281">
    <property type="term" value="P:DNA repair"/>
    <property type="evidence" value="ECO:0007669"/>
    <property type="project" value="TreeGrafter"/>
</dbReference>
<reference evidence="2" key="2">
    <citation type="submission" date="2021-04" db="EMBL/GenBank/DDBJ databases">
        <authorList>
            <person name="Podell S."/>
        </authorList>
    </citation>
    <scope>NUCLEOTIDE SEQUENCE</scope>
    <source>
        <strain evidence="2">Hildebrandi</strain>
    </source>
</reference>
<evidence type="ECO:0000313" key="1">
    <source>
        <dbReference type="EMBL" id="KAG7337444.1"/>
    </source>
</evidence>
<name>A0A9K3M339_9STRA</name>
<dbReference type="PANTHER" id="PTHR43434:SF22">
    <property type="entry name" value="PHOSPHOGLYCOLATE PHOSPHATASE"/>
    <property type="match status" value="1"/>
</dbReference>
<dbReference type="SFLD" id="SFLDS00003">
    <property type="entry name" value="Haloacid_Dehalogenase"/>
    <property type="match status" value="1"/>
</dbReference>
<dbReference type="EMBL" id="JAGRRH010000003">
    <property type="protein sequence ID" value="KAG7372435.1"/>
    <property type="molecule type" value="Genomic_DNA"/>
</dbReference>
<sequence length="338" mass="36866">MIKQPLVTPDDAISISALQTPSTPKSIEVPDNDSSFLSQYQSRNPQALEAATVYAADLYNATRPKMIVFDKDGTLGDCTGSLRRWVMHMASNVRTILKVDQQKEGEIIIQELYNHLGWDVERDDVIPSAPVAAGTWDGIVSIVFEFLVSKQSKLNTYVTLDLVKQWHHELGNLHGQDDPVIDNLRSMILACQNLGYLVAICTSDDRPATDAAMKAWNIDDIVDASICGNEVAYGKPSPVPLYDLCSKVNQSLQNQNIFCSLEEILPQDCIMVGDTTADTGMSKAADVGFCIGVLTGSGTTEQLLDGGAHLIVPDVSHIPALLEVLQGMALDARSKYQK</sequence>
<dbReference type="SFLD" id="SFLDG01129">
    <property type="entry name" value="C1.5:_HAD__Beta-PGM__Phosphata"/>
    <property type="match status" value="1"/>
</dbReference>
<evidence type="ECO:0000313" key="2">
    <source>
        <dbReference type="EMBL" id="KAG7372435.1"/>
    </source>
</evidence>
<dbReference type="EMBL" id="JAGRRH010000083">
    <property type="protein sequence ID" value="KAG7337444.1"/>
    <property type="molecule type" value="Genomic_DNA"/>
</dbReference>
<keyword evidence="3" id="KW-1185">Reference proteome</keyword>
<proteinExistence type="predicted"/>
<organism evidence="2 3">
    <name type="scientific">Nitzschia inconspicua</name>
    <dbReference type="NCBI Taxonomy" id="303405"/>
    <lineage>
        <taxon>Eukaryota</taxon>
        <taxon>Sar</taxon>
        <taxon>Stramenopiles</taxon>
        <taxon>Ochrophyta</taxon>
        <taxon>Bacillariophyta</taxon>
        <taxon>Bacillariophyceae</taxon>
        <taxon>Bacillariophycidae</taxon>
        <taxon>Bacillariales</taxon>
        <taxon>Bacillariaceae</taxon>
        <taxon>Nitzschia</taxon>
    </lineage>
</organism>
<gene>
    <name evidence="2" type="ORF">IV203_018578</name>
    <name evidence="1" type="ORF">IV203_033382</name>
</gene>
<dbReference type="OrthoDB" id="269227at2759"/>
<dbReference type="Proteomes" id="UP000693970">
    <property type="component" value="Unassembled WGS sequence"/>
</dbReference>
<dbReference type="PANTHER" id="PTHR43434">
    <property type="entry name" value="PHOSPHOGLYCOLATE PHOSPHATASE"/>
    <property type="match status" value="1"/>
</dbReference>
<protein>
    <submittedName>
        <fullName evidence="2">Phosphatase/phosphohexomutase</fullName>
    </submittedName>
</protein>
<dbReference type="Pfam" id="PF00702">
    <property type="entry name" value="Hydrolase"/>
    <property type="match status" value="1"/>
</dbReference>
<dbReference type="AlphaFoldDB" id="A0A9K3M339"/>
<evidence type="ECO:0000313" key="3">
    <source>
        <dbReference type="Proteomes" id="UP000693970"/>
    </source>
</evidence>
<comment type="caution">
    <text evidence="2">The sequence shown here is derived from an EMBL/GenBank/DDBJ whole genome shotgun (WGS) entry which is preliminary data.</text>
</comment>
<dbReference type="InterPro" id="IPR050155">
    <property type="entry name" value="HAD-like_hydrolase_sf"/>
</dbReference>